<dbReference type="InterPro" id="IPR013538">
    <property type="entry name" value="ASHA1/2-like_C"/>
</dbReference>
<evidence type="ECO:0000313" key="4">
    <source>
        <dbReference type="Proteomes" id="UP000249248"/>
    </source>
</evidence>
<dbReference type="OrthoDB" id="411301at2"/>
<evidence type="ECO:0000313" key="3">
    <source>
        <dbReference type="EMBL" id="PZE15835.1"/>
    </source>
</evidence>
<evidence type="ECO:0000259" key="2">
    <source>
        <dbReference type="Pfam" id="PF08327"/>
    </source>
</evidence>
<evidence type="ECO:0000256" key="1">
    <source>
        <dbReference type="ARBA" id="ARBA00006817"/>
    </source>
</evidence>
<keyword evidence="4" id="KW-1185">Reference proteome</keyword>
<comment type="caution">
    <text evidence="3">The sequence shown here is derived from an EMBL/GenBank/DDBJ whole genome shotgun (WGS) entry which is preliminary data.</text>
</comment>
<gene>
    <name evidence="3" type="ORF">DNU06_15760</name>
</gene>
<dbReference type="EMBL" id="QKSB01000015">
    <property type="protein sequence ID" value="PZE15835.1"/>
    <property type="molecule type" value="Genomic_DNA"/>
</dbReference>
<dbReference type="Gene3D" id="3.30.530.20">
    <property type="match status" value="1"/>
</dbReference>
<reference evidence="3 4" key="1">
    <citation type="submission" date="2018-06" db="EMBL/GenBank/DDBJ databases">
        <title>The draft genome sequence of Crocinitomix sp. SM1701.</title>
        <authorList>
            <person name="Zhang X."/>
        </authorList>
    </citation>
    <scope>NUCLEOTIDE SEQUENCE [LARGE SCALE GENOMIC DNA]</scope>
    <source>
        <strain evidence="3 4">SM1701</strain>
    </source>
</reference>
<dbReference type="AlphaFoldDB" id="A0A2W1N9A3"/>
<dbReference type="Pfam" id="PF08327">
    <property type="entry name" value="AHSA1"/>
    <property type="match status" value="1"/>
</dbReference>
<comment type="similarity">
    <text evidence="1">Belongs to the AHA1 family.</text>
</comment>
<name>A0A2W1N9A3_9FLAO</name>
<dbReference type="SUPFAM" id="SSF55961">
    <property type="entry name" value="Bet v1-like"/>
    <property type="match status" value="1"/>
</dbReference>
<sequence>MKYNYQNIFYTSTSLTETFNYATDVKKRGDWILSIKSAQLLTEEPVKLGSRFEEDGQTGKMVLEFVELVNNKRIRYKTIEGKGVFADISWDLDSKDNQTKIHLSLTLTPKGFIKILFPILFPLIIKPNMKKEFKLLKDELDKIHF</sequence>
<protein>
    <recommendedName>
        <fullName evidence="2">Activator of Hsp90 ATPase homologue 1/2-like C-terminal domain-containing protein</fullName>
    </recommendedName>
</protein>
<accession>A0A2W1N9A3</accession>
<dbReference type="InterPro" id="IPR023393">
    <property type="entry name" value="START-like_dom_sf"/>
</dbReference>
<feature type="domain" description="Activator of Hsp90 ATPase homologue 1/2-like C-terminal" evidence="2">
    <location>
        <begin position="15"/>
        <end position="109"/>
    </location>
</feature>
<organism evidence="3 4">
    <name type="scientific">Putridiphycobacter roseus</name>
    <dbReference type="NCBI Taxonomy" id="2219161"/>
    <lineage>
        <taxon>Bacteria</taxon>
        <taxon>Pseudomonadati</taxon>
        <taxon>Bacteroidota</taxon>
        <taxon>Flavobacteriia</taxon>
        <taxon>Flavobacteriales</taxon>
        <taxon>Crocinitomicaceae</taxon>
        <taxon>Putridiphycobacter</taxon>
    </lineage>
</organism>
<dbReference type="Proteomes" id="UP000249248">
    <property type="component" value="Unassembled WGS sequence"/>
</dbReference>
<proteinExistence type="inferred from homology"/>
<dbReference type="RefSeq" id="WP_111064465.1">
    <property type="nucleotide sequence ID" value="NZ_JBHUCU010000016.1"/>
</dbReference>